<proteinExistence type="predicted"/>
<protein>
    <submittedName>
        <fullName evidence="2">Prepilin-type N-terminal cleavage/methylation domain-containing protein</fullName>
    </submittedName>
</protein>
<evidence type="ECO:0000256" key="1">
    <source>
        <dbReference type="SAM" id="Phobius"/>
    </source>
</evidence>
<accession>A0A9X4ESH0</accession>
<name>A0A9X4ESH0_9VIBR</name>
<dbReference type="InterPro" id="IPR031982">
    <property type="entry name" value="PilE-like"/>
</dbReference>
<dbReference type="GO" id="GO:0043683">
    <property type="term" value="P:type IV pilus assembly"/>
    <property type="evidence" value="ECO:0007669"/>
    <property type="project" value="InterPro"/>
</dbReference>
<dbReference type="InterPro" id="IPR045584">
    <property type="entry name" value="Pilin-like"/>
</dbReference>
<keyword evidence="1" id="KW-0472">Membrane</keyword>
<keyword evidence="1" id="KW-1133">Transmembrane helix</keyword>
<dbReference type="Pfam" id="PF07963">
    <property type="entry name" value="N_methyl"/>
    <property type="match status" value="1"/>
</dbReference>
<dbReference type="RefSeq" id="WP_261915881.1">
    <property type="nucleotide sequence ID" value="NZ_JAKNBA010000005.1"/>
</dbReference>
<dbReference type="SUPFAM" id="SSF54523">
    <property type="entry name" value="Pili subunits"/>
    <property type="match status" value="1"/>
</dbReference>
<dbReference type="AlphaFoldDB" id="A0A9X4ESH0"/>
<dbReference type="Pfam" id="PF16732">
    <property type="entry name" value="ComP_DUS"/>
    <property type="match status" value="1"/>
</dbReference>
<feature type="transmembrane region" description="Helical" evidence="1">
    <location>
        <begin position="20"/>
        <end position="40"/>
    </location>
</feature>
<gene>
    <name evidence="2" type="ORF">L9W94_04885</name>
</gene>
<sequence length="143" mass="15834">MIRNSLCNGNKIRRLGMTLIELLIVVSIISLLAAIAYPSYSKHVLKGHRTTALADMAKIQLTLEHHYDNGYNWSQLMSGGTCLICDSDSERYLFAVASSATHAYIITATAQVTKGQDKDPCLLNDKKMTLTANNEAEPKTCWK</sequence>
<dbReference type="InterPro" id="IPR012902">
    <property type="entry name" value="N_methyl_site"/>
</dbReference>
<organism evidence="2 3">
    <name type="scientific">Vibrio aestuarianus</name>
    <dbReference type="NCBI Taxonomy" id="28171"/>
    <lineage>
        <taxon>Bacteria</taxon>
        <taxon>Pseudomonadati</taxon>
        <taxon>Pseudomonadota</taxon>
        <taxon>Gammaproteobacteria</taxon>
        <taxon>Vibrionales</taxon>
        <taxon>Vibrionaceae</taxon>
        <taxon>Vibrio</taxon>
    </lineage>
</organism>
<dbReference type="EMBL" id="JAKNBA010000005">
    <property type="protein sequence ID" value="MDE1241494.1"/>
    <property type="molecule type" value="Genomic_DNA"/>
</dbReference>
<comment type="caution">
    <text evidence="2">The sequence shown here is derived from an EMBL/GenBank/DDBJ whole genome shotgun (WGS) entry which is preliminary data.</text>
</comment>
<reference evidence="2" key="1">
    <citation type="submission" date="2022-02" db="EMBL/GenBank/DDBJ databases">
        <title>Emergence and expansion in Europe of a Vibrio aestuarianus clonal complex pathogenic for oysters.</title>
        <authorList>
            <person name="Mesnil A."/>
            <person name="Travers M.-A."/>
        </authorList>
    </citation>
    <scope>NUCLEOTIDE SEQUENCE</scope>
    <source>
        <strain evidence="2">19_064_11T1</strain>
    </source>
</reference>
<keyword evidence="1" id="KW-0812">Transmembrane</keyword>
<evidence type="ECO:0000313" key="3">
    <source>
        <dbReference type="Proteomes" id="UP001140979"/>
    </source>
</evidence>
<evidence type="ECO:0000313" key="2">
    <source>
        <dbReference type="EMBL" id="MDE1241494.1"/>
    </source>
</evidence>
<dbReference type="NCBIfam" id="TIGR02532">
    <property type="entry name" value="IV_pilin_GFxxxE"/>
    <property type="match status" value="1"/>
</dbReference>
<dbReference type="Proteomes" id="UP001140979">
    <property type="component" value="Unassembled WGS sequence"/>
</dbReference>
<dbReference type="Gene3D" id="3.30.700.10">
    <property type="entry name" value="Glycoprotein, Type 4 Pilin"/>
    <property type="match status" value="1"/>
</dbReference>